<dbReference type="Proteomes" id="UP000216454">
    <property type="component" value="Unassembled WGS sequence"/>
</dbReference>
<organism evidence="2 3">
    <name type="scientific">Pseudoscardovia suis</name>
    <dbReference type="NCBI Taxonomy" id="987063"/>
    <lineage>
        <taxon>Bacteria</taxon>
        <taxon>Bacillati</taxon>
        <taxon>Actinomycetota</taxon>
        <taxon>Actinomycetes</taxon>
        <taxon>Bifidobacteriales</taxon>
        <taxon>Bifidobacteriaceae</taxon>
        <taxon>Pseudoscardovia</taxon>
    </lineage>
</organism>
<evidence type="ECO:0000313" key="3">
    <source>
        <dbReference type="Proteomes" id="UP000216454"/>
    </source>
</evidence>
<dbReference type="AlphaFoldDB" id="A0A261F4E3"/>
<name>A0A261F4E3_9BIFI</name>
<evidence type="ECO:0000313" key="2">
    <source>
        <dbReference type="EMBL" id="OZG53974.1"/>
    </source>
</evidence>
<keyword evidence="3" id="KW-1185">Reference proteome</keyword>
<feature type="compositionally biased region" description="Basic and acidic residues" evidence="1">
    <location>
        <begin position="96"/>
        <end position="106"/>
    </location>
</feature>
<accession>A0A261F4E3</accession>
<comment type="caution">
    <text evidence="2">The sequence shown here is derived from an EMBL/GenBank/DDBJ whole genome shotgun (WGS) entry which is preliminary data.</text>
</comment>
<feature type="region of interest" description="Disordered" evidence="1">
    <location>
        <begin position="28"/>
        <end position="106"/>
    </location>
</feature>
<feature type="compositionally biased region" description="Polar residues" evidence="1">
    <location>
        <begin position="70"/>
        <end position="83"/>
    </location>
</feature>
<dbReference type="EMBL" id="MWWQ01000001">
    <property type="protein sequence ID" value="OZG53974.1"/>
    <property type="molecule type" value="Genomic_DNA"/>
</dbReference>
<evidence type="ECO:0000256" key="1">
    <source>
        <dbReference type="SAM" id="MobiDB-lite"/>
    </source>
</evidence>
<sequence length="106" mass="11284">MALVLTLWGVGLVLIAVIVLVAAHMQSLKEDAPRKSSDPASNPSRAPRVAGANISFAPTAMGESNESDSDQNNPVFLGQTSSVVEVHNFRNGTKQKAREARGRQSQ</sequence>
<reference evidence="2 3" key="1">
    <citation type="journal article" date="2017" name="BMC Genomics">
        <title>Comparative genomic and phylogenomic analyses of the Bifidobacteriaceae family.</title>
        <authorList>
            <person name="Lugli G.A."/>
            <person name="Milani C."/>
            <person name="Turroni F."/>
            <person name="Duranti S."/>
            <person name="Mancabelli L."/>
            <person name="Mangifesta M."/>
            <person name="Ferrario C."/>
            <person name="Modesto M."/>
            <person name="Mattarelli P."/>
            <person name="Jiri K."/>
            <person name="van Sinderen D."/>
            <person name="Ventura M."/>
        </authorList>
    </citation>
    <scope>NUCLEOTIDE SEQUENCE [LARGE SCALE GENOMIC DNA]</scope>
    <source>
        <strain evidence="2 3">DSM 24744</strain>
    </source>
</reference>
<protein>
    <submittedName>
        <fullName evidence="2">Uncharacterized protein</fullName>
    </submittedName>
</protein>
<proteinExistence type="predicted"/>
<gene>
    <name evidence="2" type="ORF">PSSU_0077</name>
</gene>
<feature type="compositionally biased region" description="Basic and acidic residues" evidence="1">
    <location>
        <begin position="28"/>
        <end position="37"/>
    </location>
</feature>